<dbReference type="OrthoDB" id="9793014at2"/>
<evidence type="ECO:0000256" key="8">
    <source>
        <dbReference type="ARBA" id="ARBA00022842"/>
    </source>
</evidence>
<dbReference type="InterPro" id="IPR023214">
    <property type="entry name" value="HAD_sf"/>
</dbReference>
<dbReference type="EC" id="3.1.3.18" evidence="5 10"/>
<sequence>MAPLVIAFDLDGTLVDSAPDLLDTLDHILSEYRIAPVDRALTRTMIGGGARLLLVRALERAGIAPEPAEMEAMTQRFIAHYSEHIADVSRPFPGLLPALDRLAAKGARLSVCTNKTERLARLLLDRLDLTPRFAAITGADTYGRAKPDPLPLLSTIAACGGVPERAIMVGDSATDVATAKACAVPCIAVTFGYTETPAARLGAERVIDHYDGLMAAIGDICTARHQ</sequence>
<dbReference type="InterPro" id="IPR037512">
    <property type="entry name" value="PGPase_prok"/>
</dbReference>
<evidence type="ECO:0000256" key="6">
    <source>
        <dbReference type="ARBA" id="ARBA00022723"/>
    </source>
</evidence>
<dbReference type="PANTHER" id="PTHR43434:SF1">
    <property type="entry name" value="PHOSPHOGLYCOLATE PHOSPHATASE"/>
    <property type="match status" value="1"/>
</dbReference>
<keyword evidence="8 10" id="KW-0460">Magnesium</keyword>
<dbReference type="GO" id="GO:0046872">
    <property type="term" value="F:metal ion binding"/>
    <property type="evidence" value="ECO:0007669"/>
    <property type="project" value="UniProtKB-KW"/>
</dbReference>
<dbReference type="SFLD" id="SFLDG01129">
    <property type="entry name" value="C1.5:_HAD__Beta-PGM__Phosphata"/>
    <property type="match status" value="1"/>
</dbReference>
<keyword evidence="7 10" id="KW-0378">Hydrolase</keyword>
<name>A0A4R3LSK7_9HYPH</name>
<dbReference type="InterPro" id="IPR036412">
    <property type="entry name" value="HAD-like_sf"/>
</dbReference>
<keyword evidence="6 10" id="KW-0479">Metal-binding</keyword>
<comment type="cofactor">
    <cofactor evidence="2 10">
        <name>Mg(2+)</name>
        <dbReference type="ChEBI" id="CHEBI:18420"/>
    </cofactor>
</comment>
<dbReference type="Proteomes" id="UP000294664">
    <property type="component" value="Unassembled WGS sequence"/>
</dbReference>
<dbReference type="InterPro" id="IPR023198">
    <property type="entry name" value="PGP-like_dom2"/>
</dbReference>
<keyword evidence="9 10" id="KW-0119">Carbohydrate metabolism</keyword>
<dbReference type="Gene3D" id="3.40.50.1000">
    <property type="entry name" value="HAD superfamily/HAD-like"/>
    <property type="match status" value="1"/>
</dbReference>
<dbReference type="NCBIfam" id="TIGR01449">
    <property type="entry name" value="PGP_bact"/>
    <property type="match status" value="1"/>
</dbReference>
<dbReference type="Pfam" id="PF13419">
    <property type="entry name" value="HAD_2"/>
    <property type="match status" value="1"/>
</dbReference>
<evidence type="ECO:0000256" key="2">
    <source>
        <dbReference type="ARBA" id="ARBA00001946"/>
    </source>
</evidence>
<accession>A0A4R3LSK7</accession>
<feature type="binding site" evidence="10">
    <location>
        <position position="171"/>
    </location>
    <ligand>
        <name>Mg(2+)</name>
        <dbReference type="ChEBI" id="CHEBI:18420"/>
    </ligand>
</feature>
<comment type="function">
    <text evidence="10">Specifically catalyzes the dephosphorylation of 2-phosphoglycolate. Is involved in the dissimilation of the intracellular 2-phosphoglycolate formed during the DNA repair of 3'-phosphoglycolate ends, a major class of DNA lesions induced by oxidative stress.</text>
</comment>
<evidence type="ECO:0000313" key="11">
    <source>
        <dbReference type="EMBL" id="TCT03512.1"/>
    </source>
</evidence>
<gene>
    <name evidence="11" type="ORF">EDC64_10962</name>
</gene>
<feature type="active site" description="Nucleophile" evidence="10">
    <location>
        <position position="9"/>
    </location>
</feature>
<evidence type="ECO:0000256" key="1">
    <source>
        <dbReference type="ARBA" id="ARBA00000830"/>
    </source>
</evidence>
<organism evidence="11 12">
    <name type="scientific">Aquabacter spiritensis</name>
    <dbReference type="NCBI Taxonomy" id="933073"/>
    <lineage>
        <taxon>Bacteria</taxon>
        <taxon>Pseudomonadati</taxon>
        <taxon>Pseudomonadota</taxon>
        <taxon>Alphaproteobacteria</taxon>
        <taxon>Hyphomicrobiales</taxon>
        <taxon>Xanthobacteraceae</taxon>
        <taxon>Aquabacter</taxon>
    </lineage>
</organism>
<evidence type="ECO:0000256" key="9">
    <source>
        <dbReference type="ARBA" id="ARBA00023277"/>
    </source>
</evidence>
<evidence type="ECO:0000256" key="3">
    <source>
        <dbReference type="ARBA" id="ARBA00004818"/>
    </source>
</evidence>
<dbReference type="GO" id="GO:0005829">
    <property type="term" value="C:cytosol"/>
    <property type="evidence" value="ECO:0007669"/>
    <property type="project" value="TreeGrafter"/>
</dbReference>
<dbReference type="GO" id="GO:0046295">
    <property type="term" value="P:glycolate biosynthetic process"/>
    <property type="evidence" value="ECO:0007669"/>
    <property type="project" value="UniProtKB-UniRule"/>
</dbReference>
<comment type="catalytic activity">
    <reaction evidence="1 10">
        <text>2-phosphoglycolate + H2O = glycolate + phosphate</text>
        <dbReference type="Rhea" id="RHEA:14369"/>
        <dbReference type="ChEBI" id="CHEBI:15377"/>
        <dbReference type="ChEBI" id="CHEBI:29805"/>
        <dbReference type="ChEBI" id="CHEBI:43474"/>
        <dbReference type="ChEBI" id="CHEBI:58033"/>
        <dbReference type="EC" id="3.1.3.18"/>
    </reaction>
</comment>
<dbReference type="SUPFAM" id="SSF56784">
    <property type="entry name" value="HAD-like"/>
    <property type="match status" value="1"/>
</dbReference>
<keyword evidence="12" id="KW-1185">Reference proteome</keyword>
<dbReference type="UniPathway" id="UPA00865">
    <property type="reaction ID" value="UER00834"/>
</dbReference>
<comment type="caution">
    <text evidence="11">The sequence shown here is derived from an EMBL/GenBank/DDBJ whole genome shotgun (WGS) entry which is preliminary data.</text>
</comment>
<dbReference type="Gene3D" id="1.10.150.240">
    <property type="entry name" value="Putative phosphatase, domain 2"/>
    <property type="match status" value="1"/>
</dbReference>
<dbReference type="RefSeq" id="WP_132032542.1">
    <property type="nucleotide sequence ID" value="NZ_SMAI01000009.1"/>
</dbReference>
<comment type="similarity">
    <text evidence="4 10">Belongs to the HAD-like hydrolase superfamily. CbbY/CbbZ/Gph/YieH family.</text>
</comment>
<feature type="binding site" evidence="10">
    <location>
        <position position="9"/>
    </location>
    <ligand>
        <name>Mg(2+)</name>
        <dbReference type="ChEBI" id="CHEBI:18420"/>
    </ligand>
</feature>
<dbReference type="GO" id="GO:0005975">
    <property type="term" value="P:carbohydrate metabolic process"/>
    <property type="evidence" value="ECO:0007669"/>
    <property type="project" value="InterPro"/>
</dbReference>
<proteinExistence type="inferred from homology"/>
<dbReference type="EMBL" id="SMAI01000009">
    <property type="protein sequence ID" value="TCT03512.1"/>
    <property type="molecule type" value="Genomic_DNA"/>
</dbReference>
<dbReference type="HAMAP" id="MF_00495">
    <property type="entry name" value="GPH_hydrolase_bact"/>
    <property type="match status" value="1"/>
</dbReference>
<dbReference type="GO" id="GO:0008967">
    <property type="term" value="F:phosphoglycolate phosphatase activity"/>
    <property type="evidence" value="ECO:0007669"/>
    <property type="project" value="UniProtKB-UniRule"/>
</dbReference>
<evidence type="ECO:0000256" key="10">
    <source>
        <dbReference type="HAMAP-Rule" id="MF_00495"/>
    </source>
</evidence>
<evidence type="ECO:0000256" key="5">
    <source>
        <dbReference type="ARBA" id="ARBA00013078"/>
    </source>
</evidence>
<dbReference type="InterPro" id="IPR050155">
    <property type="entry name" value="HAD-like_hydrolase_sf"/>
</dbReference>
<dbReference type="NCBIfam" id="TIGR01549">
    <property type="entry name" value="HAD-SF-IA-v1"/>
    <property type="match status" value="1"/>
</dbReference>
<dbReference type="SFLD" id="SFLDS00003">
    <property type="entry name" value="Haloacid_Dehalogenase"/>
    <property type="match status" value="1"/>
</dbReference>
<dbReference type="InterPro" id="IPR006439">
    <property type="entry name" value="HAD-SF_hydro_IA"/>
</dbReference>
<evidence type="ECO:0000313" key="12">
    <source>
        <dbReference type="Proteomes" id="UP000294664"/>
    </source>
</evidence>
<dbReference type="PANTHER" id="PTHR43434">
    <property type="entry name" value="PHOSPHOGLYCOLATE PHOSPHATASE"/>
    <property type="match status" value="1"/>
</dbReference>
<evidence type="ECO:0000256" key="7">
    <source>
        <dbReference type="ARBA" id="ARBA00022801"/>
    </source>
</evidence>
<dbReference type="GO" id="GO:0006281">
    <property type="term" value="P:DNA repair"/>
    <property type="evidence" value="ECO:0007669"/>
    <property type="project" value="TreeGrafter"/>
</dbReference>
<protein>
    <recommendedName>
        <fullName evidence="5 10">Phosphoglycolate phosphatase</fullName>
        <shortName evidence="10">PGP</shortName>
        <shortName evidence="10">PGPase</shortName>
        <ecNumber evidence="5 10">3.1.3.18</ecNumber>
    </recommendedName>
</protein>
<comment type="pathway">
    <text evidence="3 10">Organic acid metabolism; glycolate biosynthesis; glycolate from 2-phosphoglycolate: step 1/1.</text>
</comment>
<reference evidence="11 12" key="1">
    <citation type="submission" date="2019-03" db="EMBL/GenBank/DDBJ databases">
        <title>Genomic Encyclopedia of Type Strains, Phase IV (KMG-IV): sequencing the most valuable type-strain genomes for metagenomic binning, comparative biology and taxonomic classification.</title>
        <authorList>
            <person name="Goeker M."/>
        </authorList>
    </citation>
    <scope>NUCLEOTIDE SEQUENCE [LARGE SCALE GENOMIC DNA]</scope>
    <source>
        <strain evidence="11 12">DSM 9035</strain>
    </source>
</reference>
<dbReference type="AlphaFoldDB" id="A0A4R3LSK7"/>
<evidence type="ECO:0000256" key="4">
    <source>
        <dbReference type="ARBA" id="ARBA00006171"/>
    </source>
</evidence>
<feature type="binding site" evidence="10">
    <location>
        <position position="11"/>
    </location>
    <ligand>
        <name>Mg(2+)</name>
        <dbReference type="ChEBI" id="CHEBI:18420"/>
    </ligand>
</feature>
<dbReference type="InterPro" id="IPR041492">
    <property type="entry name" value="HAD_2"/>
</dbReference>